<name>A0A7Y9J4G2_9PSEU</name>
<gene>
    <name evidence="1" type="ORF">BJ983_001122</name>
</gene>
<reference evidence="1 2" key="1">
    <citation type="submission" date="2020-07" db="EMBL/GenBank/DDBJ databases">
        <title>Sequencing the genomes of 1000 actinobacteria strains.</title>
        <authorList>
            <person name="Klenk H.-P."/>
        </authorList>
    </citation>
    <scope>NUCLEOTIDE SEQUENCE [LARGE SCALE GENOMIC DNA]</scope>
    <source>
        <strain evidence="1 2">DSM 45772</strain>
    </source>
</reference>
<accession>A0A7Y9J4G2</accession>
<evidence type="ECO:0000313" key="1">
    <source>
        <dbReference type="EMBL" id="NYD35020.1"/>
    </source>
</evidence>
<dbReference type="EMBL" id="JACCBN010000001">
    <property type="protein sequence ID" value="NYD35020.1"/>
    <property type="molecule type" value="Genomic_DNA"/>
</dbReference>
<protein>
    <submittedName>
        <fullName evidence="1">Uncharacterized protein</fullName>
    </submittedName>
</protein>
<organism evidence="1 2">
    <name type="scientific">Actinomycetospora corticicola</name>
    <dbReference type="NCBI Taxonomy" id="663602"/>
    <lineage>
        <taxon>Bacteria</taxon>
        <taxon>Bacillati</taxon>
        <taxon>Actinomycetota</taxon>
        <taxon>Actinomycetes</taxon>
        <taxon>Pseudonocardiales</taxon>
        <taxon>Pseudonocardiaceae</taxon>
        <taxon>Actinomycetospora</taxon>
    </lineage>
</organism>
<evidence type="ECO:0000313" key="2">
    <source>
        <dbReference type="Proteomes" id="UP000535890"/>
    </source>
</evidence>
<dbReference type="Proteomes" id="UP000535890">
    <property type="component" value="Unassembled WGS sequence"/>
</dbReference>
<dbReference type="AlphaFoldDB" id="A0A7Y9J4G2"/>
<keyword evidence="2" id="KW-1185">Reference proteome</keyword>
<proteinExistence type="predicted"/>
<dbReference type="RefSeq" id="WP_179792919.1">
    <property type="nucleotide sequence ID" value="NZ_BAABHP010000004.1"/>
</dbReference>
<sequence>MPLSFSEERETGLVAVTLTDDAGEVVQTRVVGADELARIAAAARRAAARALERGEPLFVTLDELIDDPPD</sequence>
<comment type="caution">
    <text evidence="1">The sequence shown here is derived from an EMBL/GenBank/DDBJ whole genome shotgun (WGS) entry which is preliminary data.</text>
</comment>